<accession>A0A0H4TLL2</accession>
<dbReference type="InterPro" id="IPR003029">
    <property type="entry name" value="S1_domain"/>
</dbReference>
<organism evidence="7">
    <name type="scientific">uncultured delta proteobacterium Rifle_16ft_4_minimus_184</name>
    <dbReference type="NCBI Taxonomy" id="1665175"/>
    <lineage>
        <taxon>Bacteria</taxon>
        <taxon>Deltaproteobacteria</taxon>
        <taxon>environmental samples</taxon>
    </lineage>
</organism>
<dbReference type="InterPro" id="IPR004368">
    <property type="entry name" value="TIF_IF1"/>
</dbReference>
<feature type="domain" description="S1-like" evidence="6">
    <location>
        <begin position="1"/>
        <end position="72"/>
    </location>
</feature>
<evidence type="ECO:0000256" key="2">
    <source>
        <dbReference type="ARBA" id="ARBA00022540"/>
    </source>
</evidence>
<evidence type="ECO:0000256" key="5">
    <source>
        <dbReference type="NCBIfam" id="TIGR00008"/>
    </source>
</evidence>
<keyword evidence="4" id="KW-0699">rRNA-binding</keyword>
<reference evidence="7" key="1">
    <citation type="journal article" date="2015" name="ISME J.">
        <title>Aquifer environment selects for microbial species cohorts in sediment and groundwater.</title>
        <authorList>
            <person name="Hug L.A."/>
            <person name="Thomas B.C."/>
            <person name="Brown C.T."/>
            <person name="Frischkorn K.R."/>
            <person name="Williams K.H."/>
            <person name="Tringe S.G."/>
            <person name="Banfield J.F."/>
        </authorList>
    </citation>
    <scope>NUCLEOTIDE SEQUENCE</scope>
</reference>
<keyword evidence="3 4" id="KW-0648">Protein biosynthesis</keyword>
<comment type="similarity">
    <text evidence="1 4">Belongs to the IF-1 family.</text>
</comment>
<evidence type="ECO:0000256" key="3">
    <source>
        <dbReference type="ARBA" id="ARBA00022917"/>
    </source>
</evidence>
<dbReference type="SUPFAM" id="SSF50249">
    <property type="entry name" value="Nucleic acid-binding proteins"/>
    <property type="match status" value="1"/>
</dbReference>
<dbReference type="HAMAP" id="MF_00075">
    <property type="entry name" value="IF_1"/>
    <property type="match status" value="1"/>
</dbReference>
<dbReference type="Pfam" id="PF01176">
    <property type="entry name" value="eIF-1a"/>
    <property type="match status" value="1"/>
</dbReference>
<proteinExistence type="inferred from homology"/>
<dbReference type="Gene3D" id="2.40.50.140">
    <property type="entry name" value="Nucleic acid-binding proteins"/>
    <property type="match status" value="1"/>
</dbReference>
<dbReference type="EMBL" id="KT006965">
    <property type="protein sequence ID" value="AKQ01424.1"/>
    <property type="molecule type" value="Genomic_DNA"/>
</dbReference>
<dbReference type="PROSITE" id="PS50832">
    <property type="entry name" value="S1_IF1_TYPE"/>
    <property type="match status" value="1"/>
</dbReference>
<comment type="function">
    <text evidence="4">One of the essential components for the initiation of protein synthesis. Stabilizes the binding of IF-2 and IF-3 on the 30S subunit to which N-formylmethionyl-tRNA(fMet) subsequently binds. Helps modulate mRNA selection, yielding the 30S pre-initiation complex (PIC). Upon addition of the 50S ribosomal subunit IF-1, IF-2 and IF-3 are released leaving the mature 70S translation initiation complex.</text>
</comment>
<comment type="subcellular location">
    <subcellularLocation>
        <location evidence="4">Cytoplasm</location>
    </subcellularLocation>
</comment>
<dbReference type="CDD" id="cd04451">
    <property type="entry name" value="S1_IF1"/>
    <property type="match status" value="1"/>
</dbReference>
<dbReference type="PANTHER" id="PTHR33370:SF1">
    <property type="entry name" value="TRANSLATION INITIATION FACTOR IF-1, CHLOROPLASTIC"/>
    <property type="match status" value="1"/>
</dbReference>
<dbReference type="GO" id="GO:0019843">
    <property type="term" value="F:rRNA binding"/>
    <property type="evidence" value="ECO:0007669"/>
    <property type="project" value="UniProtKB-UniRule"/>
</dbReference>
<keyword evidence="4" id="KW-0694">RNA-binding</keyword>
<evidence type="ECO:0000259" key="6">
    <source>
        <dbReference type="PROSITE" id="PS50832"/>
    </source>
</evidence>
<sequence length="72" mass="8325">MPKEEAIEIEGTVIEPLPNAMFRVELDNKMKVLAHISGKMRMHFIKILPGDRVTVQLTPYDLTRGRITYRSK</sequence>
<dbReference type="NCBIfam" id="TIGR00008">
    <property type="entry name" value="infA"/>
    <property type="match status" value="1"/>
</dbReference>
<dbReference type="PANTHER" id="PTHR33370">
    <property type="entry name" value="TRANSLATION INITIATION FACTOR IF-1, CHLOROPLASTIC"/>
    <property type="match status" value="1"/>
</dbReference>
<dbReference type="InterPro" id="IPR012340">
    <property type="entry name" value="NA-bd_OB-fold"/>
</dbReference>
<name>A0A0H4TLL2_9DELT</name>
<evidence type="ECO:0000256" key="1">
    <source>
        <dbReference type="ARBA" id="ARBA00010939"/>
    </source>
</evidence>
<keyword evidence="4" id="KW-0963">Cytoplasm</keyword>
<dbReference type="InterPro" id="IPR006196">
    <property type="entry name" value="RNA-binding_domain_S1_IF1"/>
</dbReference>
<protein>
    <recommendedName>
        <fullName evidence="4 5">Translation initiation factor IF-1</fullName>
    </recommendedName>
</protein>
<gene>
    <name evidence="4" type="primary">infA</name>
</gene>
<dbReference type="AlphaFoldDB" id="A0A0H4TLL2"/>
<dbReference type="GO" id="GO:0003743">
    <property type="term" value="F:translation initiation factor activity"/>
    <property type="evidence" value="ECO:0007669"/>
    <property type="project" value="UniProtKB-UniRule"/>
</dbReference>
<dbReference type="FunFam" id="2.40.50.140:FF:000002">
    <property type="entry name" value="Translation initiation factor IF-1"/>
    <property type="match status" value="1"/>
</dbReference>
<keyword evidence="2 4" id="KW-0396">Initiation factor</keyword>
<evidence type="ECO:0000256" key="4">
    <source>
        <dbReference type="HAMAP-Rule" id="MF_00075"/>
    </source>
</evidence>
<dbReference type="GO" id="GO:0005829">
    <property type="term" value="C:cytosol"/>
    <property type="evidence" value="ECO:0007669"/>
    <property type="project" value="TreeGrafter"/>
</dbReference>
<evidence type="ECO:0000313" key="7">
    <source>
        <dbReference type="EMBL" id="AKQ01424.1"/>
    </source>
</evidence>
<dbReference type="SMART" id="SM00316">
    <property type="entry name" value="S1"/>
    <property type="match status" value="1"/>
</dbReference>
<dbReference type="GO" id="GO:0043022">
    <property type="term" value="F:ribosome binding"/>
    <property type="evidence" value="ECO:0007669"/>
    <property type="project" value="UniProtKB-UniRule"/>
</dbReference>
<comment type="subunit">
    <text evidence="4">Component of the 30S ribosomal translation pre-initiation complex which assembles on the 30S ribosome in the order IF-2 and IF-3, IF-1 and N-formylmethionyl-tRNA(fMet); mRNA recruitment can occur at any time during PIC assembly.</text>
</comment>